<keyword evidence="6" id="KW-0539">Nucleus</keyword>
<accession>A0A7K7VIB7</accession>
<feature type="region of interest" description="Disordered" evidence="8">
    <location>
        <begin position="69"/>
        <end position="105"/>
    </location>
</feature>
<keyword evidence="4" id="KW-0796">Tight junction</keyword>
<dbReference type="EMBL" id="VZSX01000129">
    <property type="protein sequence ID" value="NXA40342.1"/>
    <property type="molecule type" value="Genomic_DNA"/>
</dbReference>
<evidence type="ECO:0000256" key="1">
    <source>
        <dbReference type="ARBA" id="ARBA00004123"/>
    </source>
</evidence>
<gene>
    <name evidence="9" type="primary">Wwtr1</name>
    <name evidence="9" type="ORF">EUDELE_R10956</name>
</gene>
<dbReference type="PANTHER" id="PTHR17616:SF6">
    <property type="entry name" value="WW DOMAIN-CONTAINING TRANSCRIPTION REGULATOR PROTEIN 1"/>
    <property type="match status" value="1"/>
</dbReference>
<dbReference type="GO" id="GO:0045944">
    <property type="term" value="P:positive regulation of transcription by RNA polymerase II"/>
    <property type="evidence" value="ECO:0007669"/>
    <property type="project" value="TreeGrafter"/>
</dbReference>
<evidence type="ECO:0000256" key="5">
    <source>
        <dbReference type="ARBA" id="ARBA00022490"/>
    </source>
</evidence>
<dbReference type="GO" id="GO:0005923">
    <property type="term" value="C:bicellular tight junction"/>
    <property type="evidence" value="ECO:0007669"/>
    <property type="project" value="UniProtKB-SubCell"/>
</dbReference>
<feature type="coiled-coil region" evidence="7">
    <location>
        <begin position="253"/>
        <end position="285"/>
    </location>
</feature>
<protein>
    <submittedName>
        <fullName evidence="9">WWTR1 protein</fullName>
    </submittedName>
</protein>
<sequence>RQSGAAPGAAAAPAQRGTMNPAPVAPPPGQQVIHVAQDLDTELEALFNAVMNPRPSSWRKKILPESFFREPDSGAHSRQGLSGAETFPGAAPHPPGPRRVRGHGSPCPPAFPVAAPVAARAAVALRWMFSANLMFYHLSFLSHIEKITTWQDPRKTMNQQLNHMSHNPAATSTPMPQRSMAMSQPNLGEFWVASLCLCSLPYPGLRMCLWLTISGLRFCSAVLTQQHQVAAVPQQSRPAPQPQPGLLGLPSALTAQQQQQQKLRLQRIQMERERIRMRQEELLRQEAALCRQLPMDSENMAPVQTAVNTPAMTQDLRPVTNNGSDPFLNGPYHSREQSTDSGLGLGCYSIPTTPEDFLSNVDEMDTGETAAQTTMNINPQQTRFPDFLDCLPGTNVDLGTLESEDLIPILNDVESVLNKNEPFLTWL</sequence>
<comment type="subcellular location">
    <subcellularLocation>
        <location evidence="2">Cell junction</location>
        <location evidence="2">Tight junction</location>
    </subcellularLocation>
    <subcellularLocation>
        <location evidence="3">Cytoplasm</location>
    </subcellularLocation>
    <subcellularLocation>
        <location evidence="1">Nucleus</location>
    </subcellularLocation>
</comment>
<evidence type="ECO:0000256" key="2">
    <source>
        <dbReference type="ARBA" id="ARBA00004435"/>
    </source>
</evidence>
<evidence type="ECO:0000313" key="9">
    <source>
        <dbReference type="EMBL" id="NXA40342.1"/>
    </source>
</evidence>
<name>A0A7K7VIB7_EUDEL</name>
<reference evidence="9 10" key="1">
    <citation type="submission" date="2019-09" db="EMBL/GenBank/DDBJ databases">
        <title>Bird 10,000 Genomes (B10K) Project - Family phase.</title>
        <authorList>
            <person name="Zhang G."/>
        </authorList>
    </citation>
    <scope>NUCLEOTIDE SEQUENCE [LARGE SCALE GENOMIC DNA]</scope>
    <source>
        <strain evidence="9">B10K-LSUMZ-16893</strain>
    </source>
</reference>
<evidence type="ECO:0000313" key="10">
    <source>
        <dbReference type="Proteomes" id="UP000533954"/>
    </source>
</evidence>
<dbReference type="PANTHER" id="PTHR17616">
    <property type="entry name" value="YES-ASSOCIATED PROTEIN YAP1 FAMILY MEMBER"/>
    <property type="match status" value="1"/>
</dbReference>
<dbReference type="OrthoDB" id="3045089at2759"/>
<feature type="compositionally biased region" description="Low complexity" evidence="8">
    <location>
        <begin position="1"/>
        <end position="14"/>
    </location>
</feature>
<evidence type="ECO:0000256" key="3">
    <source>
        <dbReference type="ARBA" id="ARBA00004496"/>
    </source>
</evidence>
<proteinExistence type="predicted"/>
<feature type="non-terminal residue" evidence="9">
    <location>
        <position position="427"/>
    </location>
</feature>
<dbReference type="Gene3D" id="6.20.430.10">
    <property type="match status" value="1"/>
</dbReference>
<keyword evidence="7" id="KW-0175">Coiled coil</keyword>
<feature type="non-terminal residue" evidence="9">
    <location>
        <position position="1"/>
    </location>
</feature>
<keyword evidence="4" id="KW-0965">Cell junction</keyword>
<evidence type="ECO:0000256" key="4">
    <source>
        <dbReference type="ARBA" id="ARBA00022427"/>
    </source>
</evidence>
<dbReference type="GO" id="GO:0003713">
    <property type="term" value="F:transcription coactivator activity"/>
    <property type="evidence" value="ECO:0007669"/>
    <property type="project" value="TreeGrafter"/>
</dbReference>
<keyword evidence="10" id="KW-1185">Reference proteome</keyword>
<dbReference type="GO" id="GO:0005737">
    <property type="term" value="C:cytoplasm"/>
    <property type="evidence" value="ECO:0007669"/>
    <property type="project" value="UniProtKB-SubCell"/>
</dbReference>
<dbReference type="InterPro" id="IPR051583">
    <property type="entry name" value="YAP1"/>
</dbReference>
<dbReference type="GO" id="GO:0035329">
    <property type="term" value="P:hippo signaling"/>
    <property type="evidence" value="ECO:0007669"/>
    <property type="project" value="TreeGrafter"/>
</dbReference>
<dbReference type="AlphaFoldDB" id="A0A7K7VIB7"/>
<evidence type="ECO:0000256" key="8">
    <source>
        <dbReference type="SAM" id="MobiDB-lite"/>
    </source>
</evidence>
<keyword evidence="5" id="KW-0963">Cytoplasm</keyword>
<comment type="caution">
    <text evidence="9">The sequence shown here is derived from an EMBL/GenBank/DDBJ whole genome shotgun (WGS) entry which is preliminary data.</text>
</comment>
<feature type="region of interest" description="Disordered" evidence="8">
    <location>
        <begin position="1"/>
        <end position="30"/>
    </location>
</feature>
<dbReference type="GO" id="GO:0005634">
    <property type="term" value="C:nucleus"/>
    <property type="evidence" value="ECO:0007669"/>
    <property type="project" value="UniProtKB-SubCell"/>
</dbReference>
<organism evidence="9 10">
    <name type="scientific">Eudromia elegans</name>
    <name type="common">Elegant crested-tinamou</name>
    <dbReference type="NCBI Taxonomy" id="8805"/>
    <lineage>
        <taxon>Eukaryota</taxon>
        <taxon>Metazoa</taxon>
        <taxon>Chordata</taxon>
        <taxon>Craniata</taxon>
        <taxon>Vertebrata</taxon>
        <taxon>Euteleostomi</taxon>
        <taxon>Archelosauria</taxon>
        <taxon>Archosauria</taxon>
        <taxon>Dinosauria</taxon>
        <taxon>Saurischia</taxon>
        <taxon>Theropoda</taxon>
        <taxon>Coelurosauria</taxon>
        <taxon>Aves</taxon>
        <taxon>Palaeognathae</taxon>
        <taxon>Tinamiformes</taxon>
        <taxon>Tinamidae</taxon>
        <taxon>Eudromia</taxon>
    </lineage>
</organism>
<evidence type="ECO:0000256" key="7">
    <source>
        <dbReference type="SAM" id="Coils"/>
    </source>
</evidence>
<dbReference type="Proteomes" id="UP000533954">
    <property type="component" value="Unassembled WGS sequence"/>
</dbReference>
<evidence type="ECO:0000256" key="6">
    <source>
        <dbReference type="ARBA" id="ARBA00023242"/>
    </source>
</evidence>